<evidence type="ECO:0000313" key="12">
    <source>
        <dbReference type="Proteomes" id="UP000747110"/>
    </source>
</evidence>
<evidence type="ECO:0000313" key="11">
    <source>
        <dbReference type="EMBL" id="GIL80176.1"/>
    </source>
</evidence>
<feature type="compositionally biased region" description="Basic residues" evidence="9">
    <location>
        <begin position="1431"/>
        <end position="1445"/>
    </location>
</feature>
<feature type="compositionally biased region" description="Basic and acidic residues" evidence="9">
    <location>
        <begin position="121"/>
        <end position="149"/>
    </location>
</feature>
<feature type="region of interest" description="Disordered" evidence="9">
    <location>
        <begin position="1312"/>
        <end position="1445"/>
    </location>
</feature>
<dbReference type="InterPro" id="IPR043151">
    <property type="entry name" value="BAH_sf"/>
</dbReference>
<feature type="domain" description="RFTS" evidence="10">
    <location>
        <begin position="647"/>
        <end position="816"/>
    </location>
</feature>
<dbReference type="GO" id="GO:0044027">
    <property type="term" value="P:negative regulation of gene expression via chromosomal CpG island methylation"/>
    <property type="evidence" value="ECO:0007669"/>
    <property type="project" value="TreeGrafter"/>
</dbReference>
<keyword evidence="3 7" id="KW-0489">Methyltransferase</keyword>
<feature type="region of interest" description="Disordered" evidence="9">
    <location>
        <begin position="1566"/>
        <end position="1613"/>
    </location>
</feature>
<dbReference type="PROSITE" id="PS00095">
    <property type="entry name" value="C5_MTASE_2"/>
    <property type="match status" value="1"/>
</dbReference>
<dbReference type="EC" id="2.1.1.37" evidence="2"/>
<feature type="region of interest" description="Disordered" evidence="9">
    <location>
        <begin position="574"/>
        <end position="600"/>
    </location>
</feature>
<keyword evidence="5 7" id="KW-0949">S-adenosyl-L-methionine</keyword>
<feature type="region of interest" description="Disordered" evidence="9">
    <location>
        <begin position="1"/>
        <end position="41"/>
    </location>
</feature>
<dbReference type="Pfam" id="PF12047">
    <property type="entry name" value="DNMT1-RFD"/>
    <property type="match status" value="2"/>
</dbReference>
<organism evidence="11 12">
    <name type="scientific">Volvox reticuliferus</name>
    <dbReference type="NCBI Taxonomy" id="1737510"/>
    <lineage>
        <taxon>Eukaryota</taxon>
        <taxon>Viridiplantae</taxon>
        <taxon>Chlorophyta</taxon>
        <taxon>core chlorophytes</taxon>
        <taxon>Chlorophyceae</taxon>
        <taxon>CS clade</taxon>
        <taxon>Chlamydomonadales</taxon>
        <taxon>Volvocaceae</taxon>
        <taxon>Volvox</taxon>
    </lineage>
</organism>
<feature type="compositionally biased region" description="Acidic residues" evidence="9">
    <location>
        <begin position="1048"/>
        <end position="1065"/>
    </location>
</feature>
<dbReference type="Gene3D" id="3.90.120.10">
    <property type="entry name" value="DNA Methylase, subunit A, domain 2"/>
    <property type="match status" value="1"/>
</dbReference>
<dbReference type="EMBL" id="BNCP01000017">
    <property type="protein sequence ID" value="GIL80176.1"/>
    <property type="molecule type" value="Genomic_DNA"/>
</dbReference>
<feature type="compositionally biased region" description="Low complexity" evidence="9">
    <location>
        <begin position="196"/>
        <end position="206"/>
    </location>
</feature>
<comment type="similarity">
    <text evidence="7 8">Belongs to the class I-like SAM-binding methyltransferase superfamily. C5-methyltransferase family.</text>
</comment>
<feature type="compositionally biased region" description="Pro residues" evidence="9">
    <location>
        <begin position="1575"/>
        <end position="1591"/>
    </location>
</feature>
<feature type="compositionally biased region" description="Low complexity" evidence="9">
    <location>
        <begin position="1379"/>
        <end position="1391"/>
    </location>
</feature>
<dbReference type="InterPro" id="IPR050390">
    <property type="entry name" value="C5-Methyltransferase"/>
</dbReference>
<dbReference type="GO" id="GO:0005634">
    <property type="term" value="C:nucleus"/>
    <property type="evidence" value="ECO:0007669"/>
    <property type="project" value="UniProtKB-SubCell"/>
</dbReference>
<proteinExistence type="inferred from homology"/>
<evidence type="ECO:0000256" key="2">
    <source>
        <dbReference type="ARBA" id="ARBA00011975"/>
    </source>
</evidence>
<keyword evidence="12" id="KW-1185">Reference proteome</keyword>
<dbReference type="FunFam" id="3.90.120.10:FF:000002">
    <property type="entry name" value="DNA (cytosine-5)-methyltransferase"/>
    <property type="match status" value="1"/>
</dbReference>
<feature type="domain" description="RFTS" evidence="10">
    <location>
        <begin position="284"/>
        <end position="429"/>
    </location>
</feature>
<feature type="active site" evidence="7">
    <location>
        <position position="1750"/>
    </location>
</feature>
<keyword evidence="6" id="KW-0539">Nucleus</keyword>
<dbReference type="SUPFAM" id="SSF53335">
    <property type="entry name" value="S-adenosyl-L-methionine-dependent methyltransferases"/>
    <property type="match status" value="1"/>
</dbReference>
<feature type="compositionally biased region" description="Basic and acidic residues" evidence="9">
    <location>
        <begin position="176"/>
        <end position="187"/>
    </location>
</feature>
<dbReference type="PROSITE" id="PS51679">
    <property type="entry name" value="SAM_MT_C5"/>
    <property type="match status" value="1"/>
</dbReference>
<dbReference type="Proteomes" id="UP000747110">
    <property type="component" value="Unassembled WGS sequence"/>
</dbReference>
<evidence type="ECO:0000256" key="6">
    <source>
        <dbReference type="ARBA" id="ARBA00023242"/>
    </source>
</evidence>
<keyword evidence="4 7" id="KW-0808">Transferase</keyword>
<feature type="region of interest" description="Disordered" evidence="9">
    <location>
        <begin position="55"/>
        <end position="250"/>
    </location>
</feature>
<evidence type="ECO:0000259" key="10">
    <source>
        <dbReference type="Pfam" id="PF12047"/>
    </source>
</evidence>
<feature type="compositionally biased region" description="Basic residues" evidence="9">
    <location>
        <begin position="1362"/>
        <end position="1378"/>
    </location>
</feature>
<dbReference type="PANTHER" id="PTHR10629:SF52">
    <property type="entry name" value="DNA (CYTOSINE-5)-METHYLTRANSFERASE 1"/>
    <property type="match status" value="1"/>
</dbReference>
<feature type="region of interest" description="Disordered" evidence="9">
    <location>
        <begin position="695"/>
        <end position="730"/>
    </location>
</feature>
<accession>A0A8J4FKI5</accession>
<dbReference type="GO" id="GO:0003886">
    <property type="term" value="F:DNA (cytosine-5-)-methyltransferase activity"/>
    <property type="evidence" value="ECO:0007669"/>
    <property type="project" value="UniProtKB-EC"/>
</dbReference>
<gene>
    <name evidence="11" type="ORF">Vretifemale_9353</name>
</gene>
<dbReference type="Pfam" id="PF00145">
    <property type="entry name" value="DNA_methylase"/>
    <property type="match status" value="3"/>
</dbReference>
<dbReference type="InterPro" id="IPR022702">
    <property type="entry name" value="Cytosine_MeTrfase1_RFD"/>
</dbReference>
<feature type="compositionally biased region" description="Acidic residues" evidence="9">
    <location>
        <begin position="237"/>
        <end position="249"/>
    </location>
</feature>
<dbReference type="InterPro" id="IPR001525">
    <property type="entry name" value="C5_MeTfrase"/>
</dbReference>
<evidence type="ECO:0000256" key="8">
    <source>
        <dbReference type="RuleBase" id="RU000416"/>
    </source>
</evidence>
<name>A0A8J4FKI5_9CHLO</name>
<evidence type="ECO:0000256" key="3">
    <source>
        <dbReference type="ARBA" id="ARBA00022603"/>
    </source>
</evidence>
<dbReference type="InterPro" id="IPR031303">
    <property type="entry name" value="C5_meth_CS"/>
</dbReference>
<dbReference type="Gene3D" id="2.30.30.490">
    <property type="match status" value="1"/>
</dbReference>
<evidence type="ECO:0000256" key="7">
    <source>
        <dbReference type="PROSITE-ProRule" id="PRU01016"/>
    </source>
</evidence>
<dbReference type="PRINTS" id="PR00105">
    <property type="entry name" value="C5METTRFRASE"/>
</dbReference>
<reference evidence="11" key="1">
    <citation type="journal article" date="2021" name="Proc. Natl. Acad. Sci. U.S.A.">
        <title>Three genomes in the algal genus Volvox reveal the fate of a haploid sex-determining region after a transition to homothallism.</title>
        <authorList>
            <person name="Yamamoto K."/>
            <person name="Hamaji T."/>
            <person name="Kawai-Toyooka H."/>
            <person name="Matsuzaki R."/>
            <person name="Takahashi F."/>
            <person name="Nishimura Y."/>
            <person name="Kawachi M."/>
            <person name="Noguchi H."/>
            <person name="Minakuchi Y."/>
            <person name="Umen J.G."/>
            <person name="Toyoda A."/>
            <person name="Nozaki H."/>
        </authorList>
    </citation>
    <scope>NUCLEOTIDE SEQUENCE</scope>
    <source>
        <strain evidence="11">NIES-3786</strain>
    </source>
</reference>
<feature type="compositionally biased region" description="Basic and acidic residues" evidence="9">
    <location>
        <begin position="27"/>
        <end position="39"/>
    </location>
</feature>
<feature type="compositionally biased region" description="Low complexity" evidence="9">
    <location>
        <begin position="711"/>
        <end position="722"/>
    </location>
</feature>
<dbReference type="Gene3D" id="3.40.50.150">
    <property type="entry name" value="Vaccinia Virus protein VP39"/>
    <property type="match status" value="1"/>
</dbReference>
<evidence type="ECO:0000256" key="9">
    <source>
        <dbReference type="SAM" id="MobiDB-lite"/>
    </source>
</evidence>
<comment type="caution">
    <text evidence="11">The sequence shown here is derived from an EMBL/GenBank/DDBJ whole genome shotgun (WGS) entry which is preliminary data.</text>
</comment>
<dbReference type="GO" id="GO:0003677">
    <property type="term" value="F:DNA binding"/>
    <property type="evidence" value="ECO:0007669"/>
    <property type="project" value="TreeGrafter"/>
</dbReference>
<feature type="region of interest" description="Disordered" evidence="9">
    <location>
        <begin position="1043"/>
        <end position="1094"/>
    </location>
</feature>
<feature type="compositionally biased region" description="Gly residues" evidence="9">
    <location>
        <begin position="1072"/>
        <end position="1082"/>
    </location>
</feature>
<evidence type="ECO:0000256" key="1">
    <source>
        <dbReference type="ARBA" id="ARBA00004123"/>
    </source>
</evidence>
<feature type="compositionally biased region" description="Polar residues" evidence="9">
    <location>
        <begin position="97"/>
        <end position="114"/>
    </location>
</feature>
<dbReference type="GO" id="GO:0032259">
    <property type="term" value="P:methylation"/>
    <property type="evidence" value="ECO:0007669"/>
    <property type="project" value="UniProtKB-KW"/>
</dbReference>
<feature type="compositionally biased region" description="Basic and acidic residues" evidence="9">
    <location>
        <begin position="1405"/>
        <end position="1419"/>
    </location>
</feature>
<comment type="subcellular location">
    <subcellularLocation>
        <location evidence="1">Nucleus</location>
    </subcellularLocation>
</comment>
<protein>
    <recommendedName>
        <fullName evidence="2">DNA (cytosine-5-)-methyltransferase</fullName>
        <ecNumber evidence="2">2.1.1.37</ecNumber>
    </recommendedName>
</protein>
<sequence>MRAASDLGARPSPNLKGIGKAVPAKTRNAEKGTKRRADGTDAVVTADPAILITATSANEKNGHSDIPKVHIADGEAKGSTAASEGIAPKAKKMKCATATSAAANSGPPTANGASNPVPKAKAKDGSKTAPKGKEAKAAAKVAEEGKAGAEKVAVVSVEPTLKGGKKIPPAKNGKKRAAEEPSTKADGGDNGGGGAADASGNDAGDGCAPAATRRVSGAGQRKSAQRVKSYKETEERKDDEDEEMEDAEETLQVKNVKDAATEDQALKLTAPSSTVGTGDAFGVRSLSDFTLVDSEGRPEPLDRLSTVQGGLFITGTIELPGARAGTKSRAKGSVGASTTSAAPEDRCRVKSIGPIREWRMKYSAVVEPKLVLHTELAQYECGKSSPGYRKLLEPLLAQVELAGAVYRALCTEAGGRMDSSFEEVCCRVARTKVSKQYGGARFALKLNGRFLLEQLVAMAAASKPQLRADATAKDKGKAPADNGAAATCTYDNGPFAQGLKQALETEDHMPISKDALVMLMGRDAGGIRINADGGEEAGGAGRGGGSGGGGDAVVDDDYELACRLMAEEYAEHMNGGGRSAAGGRRGRSAGAGGSKEPYIQVREEEIADDYPAPKEYKGEEDQDEWDELILEDPELLGCGFHGADERESSRTLDQFAIYNADGFLTTLELVPMVAGLDANVSIFASGVLAEDTGDWGAAPAETGGVGTSNEQGQSQAGAEGTAAGSGSGASGAGGQRYFLTQIKEWFVECGPEGQVVINIRTDVSWYRLVRPQKRYAPWYRVVQRVANIAVEVLKWLDEQDRASRLSFPDIVSRLATLPPGHAAFISSKVDIVERFVVVHGQVILNLIGRHYKETIRRCGFAKTLRTRLTERRHRKLAVGGKRGFHKAHTAVVENPVKNRQVRQTKKSNPMPATATAQVRQVWSDYFNALDEIQQQQLLKKQQQEQQGKGTEMAGVSTAAGSGADGTIDVAGGAAAAAVSSGAAVAAVANTPPTVLRLPKIQSKTWTLTDSKSKDKATGRTFYSVAVFGNLRLTPGSVIRLGTQLCGDESSDDSSSDDDDDNDDDKVSDNEAGSGGGAAGGVREGGDGSDSTGANATTVAARRRWEVLTRGPFGLVQCIFTEDGASETPKLQIRRLVHGRDTMLADVAAPSELFLLDRTPMPAVPASRGGAGDATVLASINGTATPLVAPGDVKVLPLNGRTVAELLEAKMLSRSATHNTRLEGFKADVERIKEDAERVASGRPPVFVYRTVYCPLQGKFRELRIRDLDLGSYVAEAPTRPSLELLPNGAGFIKDGVTYRVGDFLYIRAEAVDAEDDSDSSESSESESESDINDQLDSDDDEDSSSDEEEEEVDADVRDAARRKSRRAAVTRSRSRGQKKQQQPAAAAVKGSVKGGAKGAKKARKGKEENKKKDQEEKAVESGSDEEDRDKPKRQGHKKRITTHKGSNKGLRAFAVVQLWGVDSSCKEVASAGGSKGKAAASAAAAAAGAAPFTIQVRRFYRPEDISRDIAYRSDWWDLYAPMTAPSPPASLTLPVGEVYGKCAVVIAGQPRPQGGSILDTFLVTGSYDPRQPAKTHPPPTSLPEPPLPPPASAETAAVRKGDEKKKSAQVSVKSDGATVATAAAAKATAANGGNGGNEDDEDLQLDTLDIFAGCGGLSEGMHQAGVARTRWAIEYDNEAAAAFKLNNPDAKVFCNNCNVLLRAAMLKAGLEADCFADPTCIDAAGNLDEAMISDLPTPGSVALMMGGPPCQGYSGMNRFNKGLWSQVQNSMVMAYLSYCDFYRPRYFLLENVRNFAVYRGGEVFRLVVRTLLDLGYQVRFGILNAGHYGAPQSRKRTFIWAALPGEILPDWPTPRHVFVSAQLGLKMDYSGGGDGDMAPASGYFFASGPPLPGAPLRCVTVYDAIGDLPAITNEAKEDVLPYTGEPKSAFQRAIRGSAGLELRDHIVKQMNELNLERCRCIPKGVPGADWRVLQKVVAEDPSREFYKGESLVPFCLPNTADRHNGWRGLYGRLDPDGHFPTATTEPNPMGKVGQVFHPDQDRIVSVRECARSQGFPDHFRFHGNVVCRHRQVGNAVPPPLARALGQQLRLALKARRIQEGREAANRLQELRKRRAQQQ</sequence>
<dbReference type="PANTHER" id="PTHR10629">
    <property type="entry name" value="CYTOSINE-SPECIFIC METHYLTRANSFERASE"/>
    <property type="match status" value="1"/>
</dbReference>
<evidence type="ECO:0000256" key="5">
    <source>
        <dbReference type="ARBA" id="ARBA00022691"/>
    </source>
</evidence>
<feature type="compositionally biased region" description="Basic and acidic residues" evidence="9">
    <location>
        <begin position="1597"/>
        <end position="1606"/>
    </location>
</feature>
<dbReference type="NCBIfam" id="TIGR00675">
    <property type="entry name" value="dcm"/>
    <property type="match status" value="1"/>
</dbReference>
<feature type="compositionally biased region" description="Acidic residues" evidence="9">
    <location>
        <begin position="1312"/>
        <end position="1353"/>
    </location>
</feature>
<evidence type="ECO:0000256" key="4">
    <source>
        <dbReference type="ARBA" id="ARBA00022679"/>
    </source>
</evidence>
<feature type="compositionally biased region" description="Basic and acidic residues" evidence="9">
    <location>
        <begin position="60"/>
        <end position="76"/>
    </location>
</feature>
<dbReference type="OrthoDB" id="5376140at2759"/>
<dbReference type="InterPro" id="IPR029063">
    <property type="entry name" value="SAM-dependent_MTases_sf"/>
</dbReference>